<keyword evidence="3" id="KW-0732">Signal</keyword>
<keyword evidence="2" id="KW-0378">Hydrolase</keyword>
<feature type="signal peptide" evidence="3">
    <location>
        <begin position="1"/>
        <end position="22"/>
    </location>
</feature>
<dbReference type="Proteomes" id="UP000576209">
    <property type="component" value="Unassembled WGS sequence"/>
</dbReference>
<dbReference type="PANTHER" id="PTHR43798:SF31">
    <property type="entry name" value="AB HYDROLASE SUPERFAMILY PROTEIN YCLE"/>
    <property type="match status" value="1"/>
</dbReference>
<keyword evidence="6" id="KW-1185">Reference proteome</keyword>
<dbReference type="GO" id="GO:0006508">
    <property type="term" value="P:proteolysis"/>
    <property type="evidence" value="ECO:0007669"/>
    <property type="project" value="InterPro"/>
</dbReference>
<organism evidence="5 6">
    <name type="scientific">Neolewinella aquimaris</name>
    <dbReference type="NCBI Taxonomy" id="1835722"/>
    <lineage>
        <taxon>Bacteria</taxon>
        <taxon>Pseudomonadati</taxon>
        <taxon>Bacteroidota</taxon>
        <taxon>Saprospiria</taxon>
        <taxon>Saprospirales</taxon>
        <taxon>Lewinellaceae</taxon>
        <taxon>Neolewinella</taxon>
    </lineage>
</organism>
<protein>
    <submittedName>
        <fullName evidence="5">Pimeloyl-ACP methyl ester carboxylesterase</fullName>
    </submittedName>
</protein>
<evidence type="ECO:0000313" key="5">
    <source>
        <dbReference type="EMBL" id="MBB4080945.1"/>
    </source>
</evidence>
<dbReference type="EMBL" id="JACIFF010000010">
    <property type="protein sequence ID" value="MBB4080945.1"/>
    <property type="molecule type" value="Genomic_DNA"/>
</dbReference>
<evidence type="ECO:0000259" key="4">
    <source>
        <dbReference type="Pfam" id="PF00561"/>
    </source>
</evidence>
<name>A0A840EBP7_9BACT</name>
<reference evidence="5 6" key="1">
    <citation type="submission" date="2020-08" db="EMBL/GenBank/DDBJ databases">
        <title>Genomic Encyclopedia of Type Strains, Phase IV (KMG-IV): sequencing the most valuable type-strain genomes for metagenomic binning, comparative biology and taxonomic classification.</title>
        <authorList>
            <person name="Goeker M."/>
        </authorList>
    </citation>
    <scope>NUCLEOTIDE SEQUENCE [LARGE SCALE GENOMIC DNA]</scope>
    <source>
        <strain evidence="5 6">DSM 105137</strain>
    </source>
</reference>
<evidence type="ECO:0000256" key="2">
    <source>
        <dbReference type="ARBA" id="ARBA00022801"/>
    </source>
</evidence>
<dbReference type="Pfam" id="PF00561">
    <property type="entry name" value="Abhydrolase_1"/>
    <property type="match status" value="1"/>
</dbReference>
<feature type="chain" id="PRO_5032407101" evidence="3">
    <location>
        <begin position="23"/>
        <end position="347"/>
    </location>
</feature>
<dbReference type="GO" id="GO:0016020">
    <property type="term" value="C:membrane"/>
    <property type="evidence" value="ECO:0007669"/>
    <property type="project" value="TreeGrafter"/>
</dbReference>
<feature type="domain" description="AB hydrolase-1" evidence="4">
    <location>
        <begin position="53"/>
        <end position="327"/>
    </location>
</feature>
<comment type="caution">
    <text evidence="5">The sequence shown here is derived from an EMBL/GenBank/DDBJ whole genome shotgun (WGS) entry which is preliminary data.</text>
</comment>
<evidence type="ECO:0000256" key="1">
    <source>
        <dbReference type="ARBA" id="ARBA00010088"/>
    </source>
</evidence>
<dbReference type="Gene3D" id="3.40.50.1820">
    <property type="entry name" value="alpha/beta hydrolase"/>
    <property type="match status" value="1"/>
</dbReference>
<dbReference type="GO" id="GO:0008233">
    <property type="term" value="F:peptidase activity"/>
    <property type="evidence" value="ECO:0007669"/>
    <property type="project" value="InterPro"/>
</dbReference>
<dbReference type="InterPro" id="IPR002410">
    <property type="entry name" value="Peptidase_S33"/>
</dbReference>
<dbReference type="InterPro" id="IPR000073">
    <property type="entry name" value="AB_hydrolase_1"/>
</dbReference>
<gene>
    <name evidence="5" type="ORF">GGR28_003584</name>
</gene>
<dbReference type="InterPro" id="IPR029058">
    <property type="entry name" value="AB_hydrolase_fold"/>
</dbReference>
<dbReference type="AlphaFoldDB" id="A0A840EBP7"/>
<dbReference type="PRINTS" id="PR00793">
    <property type="entry name" value="PROAMNOPTASE"/>
</dbReference>
<dbReference type="InterPro" id="IPR050266">
    <property type="entry name" value="AB_hydrolase_sf"/>
</dbReference>
<dbReference type="SUPFAM" id="SSF53474">
    <property type="entry name" value="alpha/beta-Hydrolases"/>
    <property type="match status" value="1"/>
</dbReference>
<dbReference type="PANTHER" id="PTHR43798">
    <property type="entry name" value="MONOACYLGLYCEROL LIPASE"/>
    <property type="match status" value="1"/>
</dbReference>
<sequence>MIRSLPLLALFSCFLLPTTPLAAQSTTAPEQWYNFTDDGHQMFVYEVGQGPDTIVVLHGGWGAEHSYLLEPLAPLADRYRLVFYDQRGSLRSPAPDSTIRIDRLVEDLDDLRRSLQLAQLTLVTHSMGAALAYAYLAKYPERVRALVMSGAVHPVPFKSVPDMEYVREVWPQADSLELAETSNEVYKSMRIRAVEQMRAEGMVPDSLADADPLTTFRTLFAGSTDREYTRRWRIFFTAVNSCDVGNWRNTKGGMAFYSQAVADAILADTAYADQQAGFWPALKNFAGPVRVIYGTCDYVDPGAAIWQRTVAHLNDGELYVVEGAGHGIWSSHAKEYARVIREALGDF</sequence>
<evidence type="ECO:0000256" key="3">
    <source>
        <dbReference type="SAM" id="SignalP"/>
    </source>
</evidence>
<comment type="similarity">
    <text evidence="1">Belongs to the peptidase S33 family.</text>
</comment>
<proteinExistence type="inferred from homology"/>
<accession>A0A840EBP7</accession>
<dbReference type="RefSeq" id="WP_183497167.1">
    <property type="nucleotide sequence ID" value="NZ_JACIFF010000010.1"/>
</dbReference>
<evidence type="ECO:0000313" key="6">
    <source>
        <dbReference type="Proteomes" id="UP000576209"/>
    </source>
</evidence>